<evidence type="ECO:0000313" key="6">
    <source>
        <dbReference type="EMBL" id="CQR70166.1"/>
    </source>
</evidence>
<evidence type="ECO:0000256" key="1">
    <source>
        <dbReference type="ARBA" id="ARBA00004127"/>
    </source>
</evidence>
<proteinExistence type="predicted"/>
<evidence type="ECO:0000256" key="4">
    <source>
        <dbReference type="ARBA" id="ARBA00023136"/>
    </source>
</evidence>
<feature type="transmembrane region" description="Helical" evidence="5">
    <location>
        <begin position="12"/>
        <end position="31"/>
    </location>
</feature>
<keyword evidence="7" id="KW-1185">Reference proteome</keyword>
<keyword evidence="3 5" id="KW-1133">Transmembrane helix</keyword>
<reference evidence="7" key="1">
    <citation type="submission" date="2015-03" db="EMBL/GenBank/DDBJ databases">
        <authorList>
            <person name="Nijsse Bart"/>
        </authorList>
    </citation>
    <scope>NUCLEOTIDE SEQUENCE [LARGE SCALE GENOMIC DNA]</scope>
</reference>
<accession>A0A0U1KRV4</accession>
<evidence type="ECO:0000256" key="5">
    <source>
        <dbReference type="SAM" id="Phobius"/>
    </source>
</evidence>
<dbReference type="GO" id="GO:0012505">
    <property type="term" value="C:endomembrane system"/>
    <property type="evidence" value="ECO:0007669"/>
    <property type="project" value="UniProtKB-SubCell"/>
</dbReference>
<dbReference type="EMBL" id="CTRP01000002">
    <property type="protein sequence ID" value="CQR70166.1"/>
    <property type="molecule type" value="Genomic_DNA"/>
</dbReference>
<dbReference type="Proteomes" id="UP000049855">
    <property type="component" value="Unassembled WGS sequence"/>
</dbReference>
<keyword evidence="2 5" id="KW-0812">Transmembrane</keyword>
<sequence length="184" mass="21379">MELMPEFSISFWGGWWFTLIYLIVNQGIPLLKKGALKRLFTPATPQRNFWAAVNYYISWISWIVAVIYPIFVNIATNPVFFYTGAFIFLVGMALNSIALLNYITTPFDQPIVKGLYKFSRNPIYAAYNITWYGVGLALGSWLLIIIHTIEVITCHIITLQEEQFCLKKYGNAYQDYLTRVPRYF</sequence>
<feature type="transmembrane region" description="Helical" evidence="5">
    <location>
        <begin position="80"/>
        <end position="103"/>
    </location>
</feature>
<feature type="transmembrane region" description="Helical" evidence="5">
    <location>
        <begin position="124"/>
        <end position="146"/>
    </location>
</feature>
<protein>
    <recommendedName>
        <fullName evidence="8">Steroid 5-alpha reductase C-terminal domain-containing protein</fullName>
    </recommendedName>
</protein>
<dbReference type="AlphaFoldDB" id="A0A0U1KRV4"/>
<evidence type="ECO:0000256" key="2">
    <source>
        <dbReference type="ARBA" id="ARBA00022692"/>
    </source>
</evidence>
<evidence type="ECO:0000256" key="3">
    <source>
        <dbReference type="ARBA" id="ARBA00022989"/>
    </source>
</evidence>
<keyword evidence="4 5" id="KW-0472">Membrane</keyword>
<comment type="subcellular location">
    <subcellularLocation>
        <location evidence="1">Endomembrane system</location>
        <topology evidence="1">Multi-pass membrane protein</topology>
    </subcellularLocation>
</comment>
<evidence type="ECO:0008006" key="8">
    <source>
        <dbReference type="Google" id="ProtNLM"/>
    </source>
</evidence>
<dbReference type="Gene3D" id="1.20.120.1630">
    <property type="match status" value="1"/>
</dbReference>
<dbReference type="Pfam" id="PF04191">
    <property type="entry name" value="PEMT"/>
    <property type="match status" value="1"/>
</dbReference>
<organism evidence="6 7">
    <name type="scientific">Sporomusa ovata</name>
    <dbReference type="NCBI Taxonomy" id="2378"/>
    <lineage>
        <taxon>Bacteria</taxon>
        <taxon>Bacillati</taxon>
        <taxon>Bacillota</taxon>
        <taxon>Negativicutes</taxon>
        <taxon>Selenomonadales</taxon>
        <taxon>Sporomusaceae</taxon>
        <taxon>Sporomusa</taxon>
    </lineage>
</organism>
<dbReference type="RefSeq" id="WP_021170790.1">
    <property type="nucleotide sequence ID" value="NZ_CTRP01000002.1"/>
</dbReference>
<evidence type="ECO:0000313" key="7">
    <source>
        <dbReference type="Proteomes" id="UP000049855"/>
    </source>
</evidence>
<feature type="transmembrane region" description="Helical" evidence="5">
    <location>
        <begin position="52"/>
        <end position="74"/>
    </location>
</feature>
<gene>
    <name evidence="6" type="ORF">SpAn4DRAFT_4678</name>
</gene>
<dbReference type="InterPro" id="IPR007318">
    <property type="entry name" value="Phopholipid_MeTrfase"/>
</dbReference>
<name>A0A0U1KRV4_9FIRM</name>